<name>A0A1L7LJX2_9STRE</name>
<keyword evidence="2" id="KW-1185">Reference proteome</keyword>
<evidence type="ECO:0000313" key="2">
    <source>
        <dbReference type="Proteomes" id="UP000217758"/>
    </source>
</evidence>
<dbReference type="Proteomes" id="UP000217758">
    <property type="component" value="Chromosome"/>
</dbReference>
<dbReference type="AlphaFoldDB" id="A0A1L7LJX2"/>
<reference evidence="1 2" key="1">
    <citation type="journal article" date="2016" name="Microbiol. Immunol.">
        <title>Complete genome sequence of Streptococcus troglodytae TKU31 isolated from the oral cavity of a chimpanzee (Pan troglodytes).</title>
        <authorList>
            <person name="Okamoto M."/>
            <person name="Naito M."/>
            <person name="Miyanohara M."/>
            <person name="Imai S."/>
            <person name="Nomura Y."/>
            <person name="Saito W."/>
            <person name="Momoi Y."/>
            <person name="Takada K."/>
            <person name="Miyabe-Nishiwaki T."/>
            <person name="Tomonaga M."/>
            <person name="Hanada N."/>
        </authorList>
    </citation>
    <scope>NUCLEOTIDE SEQUENCE [LARGE SCALE GENOMIC DNA]</scope>
    <source>
        <strain evidence="2">TKU 31</strain>
    </source>
</reference>
<evidence type="ECO:0000313" key="1">
    <source>
        <dbReference type="EMBL" id="BAQ24515.1"/>
    </source>
</evidence>
<accession>A0A1L7LJX2</accession>
<proteinExistence type="predicted"/>
<organism evidence="1 2">
    <name type="scientific">Streptococcus troglodytae</name>
    <dbReference type="NCBI Taxonomy" id="1111760"/>
    <lineage>
        <taxon>Bacteria</taxon>
        <taxon>Bacillati</taxon>
        <taxon>Bacillota</taxon>
        <taxon>Bacilli</taxon>
        <taxon>Lactobacillales</taxon>
        <taxon>Streptococcaceae</taxon>
        <taxon>Streptococcus</taxon>
    </lineage>
</organism>
<protein>
    <submittedName>
        <fullName evidence="1">Putative anticodon nuclease</fullName>
    </submittedName>
</protein>
<gene>
    <name evidence="1" type="ORF">SRT_12540</name>
</gene>
<sequence>MLYAFNGTGKTRLSMAFKELVQPKNIEDETDDLSKKIIYFNAFTEDLFYWDNDLEFDRDRKLNINSQSSFMNFIFSEEGREKDIIDNFHRYTSSHLEPVFNPSGTEVAFNLLTDNEELQHIKISRGEESNFIWSIFYTLIEAVVEVLADEEGDRTTAMFDNLEYIFIDDPISSLDDNHIIDVALDLAFLIKKSNEEQTELKFILTTHHPLFYNVLFNELGGAVKHTLSKVDQNYELTTNPPEKDAPFAYHLVVKKELQEAISQGRVKKYHFNLLRNLLEKTSTFLGYTNWGECIDSEERQAYIRRINLYSHSGHSEHEYGELEPQEQKLLEYVFNQFIEDFKWK</sequence>
<dbReference type="KEGG" id="strg:SRT_12540"/>
<dbReference type="EMBL" id="AP014612">
    <property type="protein sequence ID" value="BAQ24515.1"/>
    <property type="molecule type" value="Genomic_DNA"/>
</dbReference>